<proteinExistence type="predicted"/>
<name>C9ZJ34_TRYB9</name>
<dbReference type="KEGG" id="tbg:TbgDal_II1190"/>
<accession>C9ZJ34</accession>
<dbReference type="RefSeq" id="XP_011771698.1">
    <property type="nucleotide sequence ID" value="XM_011773396.1"/>
</dbReference>
<evidence type="ECO:0000313" key="1">
    <source>
        <dbReference type="EMBL" id="CBH09392.1"/>
    </source>
</evidence>
<dbReference type="AlphaFoldDB" id="C9ZJ34"/>
<dbReference type="EMBL" id="FN554965">
    <property type="protein sequence ID" value="CBH09392.1"/>
    <property type="molecule type" value="Genomic_DNA"/>
</dbReference>
<dbReference type="Proteomes" id="UP000002316">
    <property type="component" value="Chromosome 2"/>
</dbReference>
<dbReference type="GeneID" id="23858524"/>
<gene>
    <name evidence="1" type="ORF">TbgDal_II1190</name>
</gene>
<protein>
    <submittedName>
        <fullName evidence="1">Uncharacterized protein</fullName>
    </submittedName>
</protein>
<organism evidence="1">
    <name type="scientific">Trypanosoma brucei gambiense (strain MHOM/CI/86/DAL972)</name>
    <dbReference type="NCBI Taxonomy" id="679716"/>
    <lineage>
        <taxon>Eukaryota</taxon>
        <taxon>Discoba</taxon>
        <taxon>Euglenozoa</taxon>
        <taxon>Kinetoplastea</taxon>
        <taxon>Metakinetoplastina</taxon>
        <taxon>Trypanosomatida</taxon>
        <taxon>Trypanosomatidae</taxon>
        <taxon>Trypanosoma</taxon>
    </lineage>
</organism>
<sequence length="119" mass="13726">MSFPPCNYHTHAASRWVTAPSATSAHANNKIKRPQSITHIEQHPPIRKLTNTKQLDGSHNIFLHPNHHPVLRYSGKHKAHNRFQVLHRIGEHKESVTTKTKDRTYLTKYTTLPNNDQTL</sequence>
<reference evidence="1" key="1">
    <citation type="submission" date="2009-09" db="EMBL/GenBank/DDBJ databases">
        <title>The genome sequence of Trypanosoma brucei gambiense: the cause of Human African trypanosomasis.</title>
        <authorList>
            <person name="Jackson A.P."/>
            <person name="Sanders M."/>
            <person name="Berry A."/>
            <person name="McQuillan J."/>
            <person name="Aslett M.A."/>
            <person name="Quail M.A."/>
            <person name="Macleod A."/>
            <person name="Melville S.E."/>
            <person name="Gibson W."/>
            <person name="Barry J.D."/>
            <person name="Berriman M."/>
            <person name="Hertz-Fowler C."/>
        </authorList>
    </citation>
    <scope>NUCLEOTIDE SEQUENCE</scope>
    <source>
        <strain evidence="1">Dal 972 clone 1</strain>
    </source>
</reference>